<evidence type="ECO:0000313" key="2">
    <source>
        <dbReference type="EMBL" id="MBB4689455.1"/>
    </source>
</evidence>
<name>A0A840J777_9PSEU</name>
<evidence type="ECO:0000313" key="3">
    <source>
        <dbReference type="Proteomes" id="UP000581769"/>
    </source>
</evidence>
<feature type="compositionally biased region" description="Low complexity" evidence="1">
    <location>
        <begin position="279"/>
        <end position="295"/>
    </location>
</feature>
<feature type="region of interest" description="Disordered" evidence="1">
    <location>
        <begin position="124"/>
        <end position="306"/>
    </location>
</feature>
<comment type="caution">
    <text evidence="2">The sequence shown here is derived from an EMBL/GenBank/DDBJ whole genome shotgun (WGS) entry which is preliminary data.</text>
</comment>
<dbReference type="Proteomes" id="UP000581769">
    <property type="component" value="Unassembled WGS sequence"/>
</dbReference>
<feature type="compositionally biased region" description="Low complexity" evidence="1">
    <location>
        <begin position="182"/>
        <end position="207"/>
    </location>
</feature>
<gene>
    <name evidence="2" type="ORF">BJY18_006940</name>
</gene>
<dbReference type="AlphaFoldDB" id="A0A840J777"/>
<keyword evidence="3" id="KW-1185">Reference proteome</keyword>
<organism evidence="2 3">
    <name type="scientific">Amycolatopsis jiangsuensis</name>
    <dbReference type="NCBI Taxonomy" id="1181879"/>
    <lineage>
        <taxon>Bacteria</taxon>
        <taxon>Bacillati</taxon>
        <taxon>Actinomycetota</taxon>
        <taxon>Actinomycetes</taxon>
        <taxon>Pseudonocardiales</taxon>
        <taxon>Pseudonocardiaceae</taxon>
        <taxon>Amycolatopsis</taxon>
    </lineage>
</organism>
<dbReference type="EMBL" id="JACHMG010000001">
    <property type="protein sequence ID" value="MBB4689455.1"/>
    <property type="molecule type" value="Genomic_DNA"/>
</dbReference>
<accession>A0A840J777</accession>
<proteinExistence type="predicted"/>
<sequence>MAESRGAGLRVAGPEGAASDDAEAAELGLAGAESDAAGPDVVPGGMVPDRLVPGWVVLDDGGLVASGSAGAEAGDSRPEEVALYDVGPDQAELEKAMFGEGEPGVARSEDVGLEAEWLEAAGSEEAGSGCAVVGGVGRAESESARSPVPDIAGPAGPAGKADSVDTAGKADSVDTAGKADSVDTAGSAGAADTADSADSAGTAGPADPVGKEGSGGPAAPAGPADKAGPAAPADPAGPAETAPADKAAPGETDEPADTAGAGAGRGTRGAERMPKRRWPSSTRWRAASAAPPRSSQLTRAVAGSGG</sequence>
<reference evidence="2 3" key="1">
    <citation type="submission" date="2020-08" db="EMBL/GenBank/DDBJ databases">
        <title>Sequencing the genomes of 1000 actinobacteria strains.</title>
        <authorList>
            <person name="Klenk H.-P."/>
        </authorList>
    </citation>
    <scope>NUCLEOTIDE SEQUENCE [LARGE SCALE GENOMIC DNA]</scope>
    <source>
        <strain evidence="2 3">DSM 45859</strain>
    </source>
</reference>
<feature type="compositionally biased region" description="Low complexity" evidence="1">
    <location>
        <begin position="217"/>
        <end position="244"/>
    </location>
</feature>
<evidence type="ECO:0000256" key="1">
    <source>
        <dbReference type="SAM" id="MobiDB-lite"/>
    </source>
</evidence>
<protein>
    <submittedName>
        <fullName evidence="2">Uncharacterized protein</fullName>
    </submittedName>
</protein>
<feature type="region of interest" description="Disordered" evidence="1">
    <location>
        <begin position="1"/>
        <end position="22"/>
    </location>
</feature>